<evidence type="ECO:0000313" key="3">
    <source>
        <dbReference type="Proteomes" id="UP000183832"/>
    </source>
</evidence>
<sequence length="70" mass="7943">MKQVSQLTSSWLKKIRLPLILARIKTILMLYVVCYMYTSILCLFFAHDEVDSNTSLTMPAANLFPSTPSS</sequence>
<protein>
    <submittedName>
        <fullName evidence="2">CLUMA_CG010896, isoform A</fullName>
    </submittedName>
</protein>
<feature type="transmembrane region" description="Helical" evidence="1">
    <location>
        <begin position="20"/>
        <end position="46"/>
    </location>
</feature>
<keyword evidence="1" id="KW-0472">Membrane</keyword>
<name>A0A1J1IBB8_9DIPT</name>
<evidence type="ECO:0000256" key="1">
    <source>
        <dbReference type="SAM" id="Phobius"/>
    </source>
</evidence>
<keyword evidence="1" id="KW-1133">Transmembrane helix</keyword>
<keyword evidence="1" id="KW-0812">Transmembrane</keyword>
<organism evidence="2 3">
    <name type="scientific">Clunio marinus</name>
    <dbReference type="NCBI Taxonomy" id="568069"/>
    <lineage>
        <taxon>Eukaryota</taxon>
        <taxon>Metazoa</taxon>
        <taxon>Ecdysozoa</taxon>
        <taxon>Arthropoda</taxon>
        <taxon>Hexapoda</taxon>
        <taxon>Insecta</taxon>
        <taxon>Pterygota</taxon>
        <taxon>Neoptera</taxon>
        <taxon>Endopterygota</taxon>
        <taxon>Diptera</taxon>
        <taxon>Nematocera</taxon>
        <taxon>Chironomoidea</taxon>
        <taxon>Chironomidae</taxon>
        <taxon>Clunio</taxon>
    </lineage>
</organism>
<proteinExistence type="predicted"/>
<gene>
    <name evidence="2" type="ORF">CLUMA_CG010896</name>
</gene>
<keyword evidence="3" id="KW-1185">Reference proteome</keyword>
<reference evidence="2 3" key="1">
    <citation type="submission" date="2015-04" db="EMBL/GenBank/DDBJ databases">
        <authorList>
            <person name="Syromyatnikov M.Y."/>
            <person name="Popov V.N."/>
        </authorList>
    </citation>
    <scope>NUCLEOTIDE SEQUENCE [LARGE SCALE GENOMIC DNA]</scope>
</reference>
<accession>A0A1J1IBB8</accession>
<dbReference type="EMBL" id="CVRI01000047">
    <property type="protein sequence ID" value="CRK97507.1"/>
    <property type="molecule type" value="Genomic_DNA"/>
</dbReference>
<dbReference type="AlphaFoldDB" id="A0A1J1IBB8"/>
<dbReference type="Proteomes" id="UP000183832">
    <property type="component" value="Unassembled WGS sequence"/>
</dbReference>
<evidence type="ECO:0000313" key="2">
    <source>
        <dbReference type="EMBL" id="CRK97507.1"/>
    </source>
</evidence>